<dbReference type="InterPro" id="IPR010679">
    <property type="entry name" value="DUF1254"/>
</dbReference>
<proteinExistence type="predicted"/>
<evidence type="ECO:0000259" key="2">
    <source>
        <dbReference type="Pfam" id="PF06742"/>
    </source>
</evidence>
<dbReference type="PANTHER" id="PTHR36509">
    <property type="entry name" value="BLL3101 PROTEIN"/>
    <property type="match status" value="1"/>
</dbReference>
<dbReference type="Proteomes" id="UP001058687">
    <property type="component" value="Chromosome 2"/>
</dbReference>
<feature type="signal peptide" evidence="1">
    <location>
        <begin position="1"/>
        <end position="20"/>
    </location>
</feature>
<feature type="domain" description="DUF1214" evidence="2">
    <location>
        <begin position="239"/>
        <end position="319"/>
    </location>
</feature>
<dbReference type="InterPro" id="IPR010621">
    <property type="entry name" value="DUF1214"/>
</dbReference>
<accession>A0AAE9SRY1</accession>
<gene>
    <name evidence="4" type="ORF">HB761_21510</name>
</gene>
<feature type="domain" description="DUF1254" evidence="3">
    <location>
        <begin position="51"/>
        <end position="114"/>
    </location>
</feature>
<dbReference type="Pfam" id="PF06863">
    <property type="entry name" value="DUF1254"/>
    <property type="match status" value="1"/>
</dbReference>
<keyword evidence="1" id="KW-0732">Signal</keyword>
<reference evidence="4" key="1">
    <citation type="submission" date="2020-03" db="EMBL/GenBank/DDBJ databases">
        <title>Five strains of Vibrio campbellii isolated from Mariana Trench.</title>
        <authorList>
            <person name="Liang J."/>
            <person name="Zhang X.-H."/>
        </authorList>
    </citation>
    <scope>NUCLEOTIDE SEQUENCE</scope>
    <source>
        <strain evidence="4">LJC014</strain>
    </source>
</reference>
<dbReference type="EMBL" id="CP050468">
    <property type="protein sequence ID" value="UTZ29785.1"/>
    <property type="molecule type" value="Genomic_DNA"/>
</dbReference>
<evidence type="ECO:0000256" key="1">
    <source>
        <dbReference type="SAM" id="SignalP"/>
    </source>
</evidence>
<evidence type="ECO:0000313" key="4">
    <source>
        <dbReference type="EMBL" id="UTZ29785.1"/>
    </source>
</evidence>
<protein>
    <submittedName>
        <fullName evidence="4">DUF1254 domain-containing protein</fullName>
    </submittedName>
</protein>
<evidence type="ECO:0000259" key="3">
    <source>
        <dbReference type="Pfam" id="PF06863"/>
    </source>
</evidence>
<dbReference type="PANTHER" id="PTHR36509:SF3">
    <property type="entry name" value="SIGNAL PEPTIDE PROTEIN"/>
    <property type="match status" value="1"/>
</dbReference>
<sequence>MKPVFFILSSLILFSVKVNAKESENIVTFENYPHVESTIEISNYQNLAEGVNKWYHFRTPTPLDNQPTIRMNRDTLYSMATIDVSQGAKVTLPDAGERYISLMIVNEDGYTNKVWYGKGEYELNKDVVGTDYAFVIVRIFLDSNDKNDVTTVNNLQDNLKIEAASDIPFEPKNWDMTSYHKVHETLIDMFQLLPNTLGAFGKKENVDPIRFILGSAGGYGGLPEEDAFYMNVSPGLSDGKYEMTLKDVPVDGFVSFSLYNKEGFFFQSDSGLPSLNNVTAQKNPDNSFTVYFGGCDTRKINCLALTDGWNFVVRLYQPRKEILNGSWSLPSIKKSQ</sequence>
<dbReference type="SUPFAM" id="SSF160935">
    <property type="entry name" value="VPA0735-like"/>
    <property type="match status" value="1"/>
</dbReference>
<evidence type="ECO:0000313" key="5">
    <source>
        <dbReference type="Proteomes" id="UP001058687"/>
    </source>
</evidence>
<feature type="chain" id="PRO_5042292118" evidence="1">
    <location>
        <begin position="21"/>
        <end position="336"/>
    </location>
</feature>
<dbReference type="InterPro" id="IPR037049">
    <property type="entry name" value="DUF1214_C_sf"/>
</dbReference>
<dbReference type="Gene3D" id="2.60.120.600">
    <property type="entry name" value="Domain of unknown function DUF1214, C-terminal domain"/>
    <property type="match status" value="1"/>
</dbReference>
<organism evidence="4 5">
    <name type="scientific">Vibrio campbellii</name>
    <dbReference type="NCBI Taxonomy" id="680"/>
    <lineage>
        <taxon>Bacteria</taxon>
        <taxon>Pseudomonadati</taxon>
        <taxon>Pseudomonadota</taxon>
        <taxon>Gammaproteobacteria</taxon>
        <taxon>Vibrionales</taxon>
        <taxon>Vibrionaceae</taxon>
        <taxon>Vibrio</taxon>
    </lineage>
</organism>
<dbReference type="AlphaFoldDB" id="A0AAE9SRY1"/>
<name>A0AAE9SRY1_9VIBR</name>
<dbReference type="Pfam" id="PF06742">
    <property type="entry name" value="DUF1214"/>
    <property type="match status" value="1"/>
</dbReference>